<dbReference type="CDD" id="cd12809">
    <property type="entry name" value="Esterase_713_like-2"/>
    <property type="match status" value="1"/>
</dbReference>
<dbReference type="EMBL" id="JAQQWI010000009">
    <property type="protein sequence ID" value="KAK8022919.1"/>
    <property type="molecule type" value="Genomic_DNA"/>
</dbReference>
<accession>A0ABR1RYB3</accession>
<reference evidence="3 4" key="1">
    <citation type="submission" date="2023-01" db="EMBL/GenBank/DDBJ databases">
        <title>Analysis of 21 Apiospora genomes using comparative genomics revels a genus with tremendous synthesis potential of carbohydrate active enzymes and secondary metabolites.</title>
        <authorList>
            <person name="Sorensen T."/>
        </authorList>
    </citation>
    <scope>NUCLEOTIDE SEQUENCE [LARGE SCALE GENOMIC DNA]</scope>
    <source>
        <strain evidence="3 4">CBS 20057</strain>
    </source>
</reference>
<dbReference type="InterPro" id="IPR029058">
    <property type="entry name" value="AB_hydrolase_fold"/>
</dbReference>
<dbReference type="Gene3D" id="3.40.50.1820">
    <property type="entry name" value="alpha/beta hydrolase"/>
    <property type="match status" value="1"/>
</dbReference>
<evidence type="ECO:0000256" key="1">
    <source>
        <dbReference type="SAM" id="SignalP"/>
    </source>
</evidence>
<proteinExistence type="predicted"/>
<evidence type="ECO:0000313" key="4">
    <source>
        <dbReference type="Proteomes" id="UP001396898"/>
    </source>
</evidence>
<dbReference type="Pfam" id="PF12697">
    <property type="entry name" value="Abhydrolase_6"/>
    <property type="match status" value="1"/>
</dbReference>
<evidence type="ECO:0000313" key="3">
    <source>
        <dbReference type="EMBL" id="KAK8022919.1"/>
    </source>
</evidence>
<comment type="caution">
    <text evidence="3">The sequence shown here is derived from an EMBL/GenBank/DDBJ whole genome shotgun (WGS) entry which is preliminary data.</text>
</comment>
<keyword evidence="4" id="KW-1185">Reference proteome</keyword>
<feature type="signal peptide" evidence="1">
    <location>
        <begin position="1"/>
        <end position="17"/>
    </location>
</feature>
<dbReference type="SUPFAM" id="SSF53474">
    <property type="entry name" value="alpha/beta-Hydrolases"/>
    <property type="match status" value="1"/>
</dbReference>
<feature type="domain" description="AB hydrolase-1" evidence="2">
    <location>
        <begin position="64"/>
        <end position="357"/>
    </location>
</feature>
<gene>
    <name evidence="3" type="ORF">PG991_006800</name>
</gene>
<evidence type="ECO:0000259" key="2">
    <source>
        <dbReference type="Pfam" id="PF12697"/>
    </source>
</evidence>
<organism evidence="3 4">
    <name type="scientific">Apiospora marii</name>
    <dbReference type="NCBI Taxonomy" id="335849"/>
    <lineage>
        <taxon>Eukaryota</taxon>
        <taxon>Fungi</taxon>
        <taxon>Dikarya</taxon>
        <taxon>Ascomycota</taxon>
        <taxon>Pezizomycotina</taxon>
        <taxon>Sordariomycetes</taxon>
        <taxon>Xylariomycetidae</taxon>
        <taxon>Amphisphaeriales</taxon>
        <taxon>Apiosporaceae</taxon>
        <taxon>Apiospora</taxon>
    </lineage>
</organism>
<dbReference type="Proteomes" id="UP001396898">
    <property type="component" value="Unassembled WGS sequence"/>
</dbReference>
<feature type="chain" id="PRO_5046578384" evidence="1">
    <location>
        <begin position="18"/>
        <end position="372"/>
    </location>
</feature>
<dbReference type="InterPro" id="IPR000073">
    <property type="entry name" value="AB_hydrolase_1"/>
</dbReference>
<dbReference type="InterPro" id="IPR050228">
    <property type="entry name" value="Carboxylesterase_BioH"/>
</dbReference>
<dbReference type="PANTHER" id="PTHR43194:SF4">
    <property type="entry name" value="AB HYDROLASE-1 DOMAIN-CONTAINING PROTEIN"/>
    <property type="match status" value="1"/>
</dbReference>
<protein>
    <submittedName>
        <fullName evidence="3">Fusarubin cluster-esterase</fullName>
    </submittedName>
</protein>
<dbReference type="PANTHER" id="PTHR43194">
    <property type="entry name" value="HYDROLASE ALPHA/BETA FOLD FAMILY"/>
    <property type="match status" value="1"/>
</dbReference>
<sequence length="372" mass="40753">MVKAAALLWLHCGSAFGLETPYRRSYFYVGGRYVDDGAGGHLFQDQMYVENLTPVDGPTQPTPIVLIHGQGQTGTNFLNKPDGGVGWASRFLEQGFELYLVDQPFRGRSPWRPGAGQDEPSAFSAEYIQQRFTAVQDYMLWPQAALHTQWPGNGTMGDPVFDAFYSSGVQYINNATYQQAAVQEAGAALLDRIGKPVIVMGHSQGGIMPPLIADTRPELARALVLLEPSGPPFQDVAPAVAKPARAWGLADIPLTYSPAVARSEAELVRQTFAARDENHTACVLQAENPAPRRLTNLADIPILTVTAEASFHAVYDECNVRYLRQAGCSRVDHIELGDAGIHGNGHMFFMETNSDEVQELVHNWILNITTVK</sequence>
<keyword evidence="1" id="KW-0732">Signal</keyword>
<name>A0ABR1RYB3_9PEZI</name>